<dbReference type="GO" id="GO:0007156">
    <property type="term" value="P:homophilic cell adhesion via plasma membrane adhesion molecules"/>
    <property type="evidence" value="ECO:0000318"/>
    <property type="project" value="GO_Central"/>
</dbReference>
<evidence type="ECO:0000313" key="6">
    <source>
        <dbReference type="EnsemblMetazoa" id="HelroP173029"/>
    </source>
</evidence>
<dbReference type="GO" id="GO:0070593">
    <property type="term" value="P:dendrite self-avoidance"/>
    <property type="evidence" value="ECO:0000318"/>
    <property type="project" value="GO_Central"/>
</dbReference>
<evidence type="ECO:0000256" key="3">
    <source>
        <dbReference type="SAM" id="Phobius"/>
    </source>
</evidence>
<dbReference type="AlphaFoldDB" id="T1F6A1"/>
<dbReference type="InParanoid" id="T1F6A1"/>
<dbReference type="Proteomes" id="UP000015101">
    <property type="component" value="Unassembled WGS sequence"/>
</dbReference>
<dbReference type="GO" id="GO:0007411">
    <property type="term" value="P:axon guidance"/>
    <property type="evidence" value="ECO:0000318"/>
    <property type="project" value="GO_Central"/>
</dbReference>
<feature type="domain" description="Ig-like" evidence="4">
    <location>
        <begin position="71"/>
        <end position="158"/>
    </location>
</feature>
<dbReference type="EMBL" id="KB096551">
    <property type="protein sequence ID" value="ESO03983.1"/>
    <property type="molecule type" value="Genomic_DNA"/>
</dbReference>
<dbReference type="STRING" id="6412.T1F6A1"/>
<keyword evidence="3" id="KW-0472">Membrane</keyword>
<dbReference type="EnsemblMetazoa" id="HelroT173029">
    <property type="protein sequence ID" value="HelroP173029"/>
    <property type="gene ID" value="HelroG173029"/>
</dbReference>
<dbReference type="EMBL" id="AMQM01004430">
    <property type="status" value="NOT_ANNOTATED_CDS"/>
    <property type="molecule type" value="Genomic_DNA"/>
</dbReference>
<keyword evidence="7" id="KW-1185">Reference proteome</keyword>
<proteinExistence type="predicted"/>
<name>T1F6A1_HELRO</name>
<dbReference type="FunFam" id="2.60.40.10:FF:002288">
    <property type="entry name" value="Carcinoembryonic antigen-related cell adhesion molecule 5"/>
    <property type="match status" value="1"/>
</dbReference>
<dbReference type="Pfam" id="PF13927">
    <property type="entry name" value="Ig_3"/>
    <property type="match status" value="2"/>
</dbReference>
<dbReference type="GeneID" id="20204350"/>
<reference evidence="7" key="1">
    <citation type="submission" date="2012-12" db="EMBL/GenBank/DDBJ databases">
        <authorList>
            <person name="Hellsten U."/>
            <person name="Grimwood J."/>
            <person name="Chapman J.A."/>
            <person name="Shapiro H."/>
            <person name="Aerts A."/>
            <person name="Otillar R.P."/>
            <person name="Terry A.Y."/>
            <person name="Boore J.L."/>
            <person name="Simakov O."/>
            <person name="Marletaz F."/>
            <person name="Cho S.-J."/>
            <person name="Edsinger-Gonzales E."/>
            <person name="Havlak P."/>
            <person name="Kuo D.-H."/>
            <person name="Larsson T."/>
            <person name="Lv J."/>
            <person name="Arendt D."/>
            <person name="Savage R."/>
            <person name="Osoegawa K."/>
            <person name="de Jong P."/>
            <person name="Lindberg D.R."/>
            <person name="Seaver E.C."/>
            <person name="Weisblat D.A."/>
            <person name="Putnam N.H."/>
            <person name="Grigoriev I.V."/>
            <person name="Rokhsar D.S."/>
        </authorList>
    </citation>
    <scope>NUCLEOTIDE SEQUENCE</scope>
</reference>
<sequence>MSRYKNEFFDIGSRCLGIEAKHPLKFVLEREGLRIHRLDLRDKGLYRCFHLSKDHVVTDVRQINVDILYPPVVLRHPSSEPAIKGKNLTLTCQADGNPPVHYEWLKEKMITEIIRAKVRVAESTETLVIPNFDQSDEGRYFCKISNPLGFKENYVDIQMLVPPKISLSITNTSLLENSTLNIICGTTGVPVPKISWTMLPINNNQTNDVKMDSLHERNQPGVSTIVIQRLKRKHAGKLTCKASNVAGTASSSATILVELVFISVKPEVKMELIENLDSDDEEETEKKFISVLCLGTGFPLPDLFWLQNNNKLFSDQNDKFSITHRVESPTKILSYLNISEVKSRRETLTNLSCLARNMHGNVSTYLEDDDAIEEEEIDYTMKYYDETTEQITFKSEQSTKHLKSMEKQTDVEPSSGVKFVVIVSIGCAFVIGLIVTAVLANCFIQREKLKKSVPIDSVFLKLQKPVIVSKNSPAVSSQSPKVLAAMRSSDPNDSLTKKNMAVKLVKKSPVSISTRESMGTNLNGYYKGDSVDDVIDQFASVSSDKLLDL</sequence>
<dbReference type="InterPro" id="IPR003599">
    <property type="entry name" value="Ig_sub"/>
</dbReference>
<feature type="domain" description="Ig-like" evidence="4">
    <location>
        <begin position="163"/>
        <end position="256"/>
    </location>
</feature>
<evidence type="ECO:0000313" key="5">
    <source>
        <dbReference type="EMBL" id="ESO03983.1"/>
    </source>
</evidence>
<dbReference type="PANTHER" id="PTHR45080:SF8">
    <property type="entry name" value="IG-LIKE DOMAIN-CONTAINING PROTEIN"/>
    <property type="match status" value="1"/>
</dbReference>
<dbReference type="GO" id="GO:0005886">
    <property type="term" value="C:plasma membrane"/>
    <property type="evidence" value="ECO:0000318"/>
    <property type="project" value="GO_Central"/>
</dbReference>
<evidence type="ECO:0000256" key="2">
    <source>
        <dbReference type="ARBA" id="ARBA00023157"/>
    </source>
</evidence>
<reference evidence="6" key="3">
    <citation type="submission" date="2015-06" db="UniProtKB">
        <authorList>
            <consortium name="EnsemblMetazoa"/>
        </authorList>
    </citation>
    <scope>IDENTIFICATION</scope>
</reference>
<dbReference type="GO" id="GO:0030424">
    <property type="term" value="C:axon"/>
    <property type="evidence" value="ECO:0000318"/>
    <property type="project" value="GO_Central"/>
</dbReference>
<dbReference type="PANTHER" id="PTHR45080">
    <property type="entry name" value="CONTACTIN 5"/>
    <property type="match status" value="1"/>
</dbReference>
<dbReference type="HOGENOM" id="CLU_496348_0_0_1"/>
<gene>
    <name evidence="6" type="primary">20204350</name>
    <name evidence="5" type="ORF">HELRODRAFT_173029</name>
</gene>
<dbReference type="eggNOG" id="KOG4475">
    <property type="taxonomic scope" value="Eukaryota"/>
</dbReference>
<dbReference type="KEGG" id="hro:HELRODRAFT_173029"/>
<keyword evidence="3" id="KW-0812">Transmembrane</keyword>
<protein>
    <recommendedName>
        <fullName evidence="4">Ig-like domain-containing protein</fullName>
    </recommendedName>
</protein>
<keyword evidence="1" id="KW-0732">Signal</keyword>
<dbReference type="SUPFAM" id="SSF48726">
    <property type="entry name" value="Immunoglobulin"/>
    <property type="match status" value="3"/>
</dbReference>
<dbReference type="InterPro" id="IPR003598">
    <property type="entry name" value="Ig_sub2"/>
</dbReference>
<dbReference type="Gene3D" id="2.60.40.10">
    <property type="entry name" value="Immunoglobulins"/>
    <property type="match status" value="3"/>
</dbReference>
<dbReference type="InterPro" id="IPR007110">
    <property type="entry name" value="Ig-like_dom"/>
</dbReference>
<dbReference type="InterPro" id="IPR036179">
    <property type="entry name" value="Ig-like_dom_sf"/>
</dbReference>
<keyword evidence="2" id="KW-1015">Disulfide bond</keyword>
<keyword evidence="3" id="KW-1133">Transmembrane helix</keyword>
<dbReference type="OrthoDB" id="6413693at2759"/>
<dbReference type="SMART" id="SM00409">
    <property type="entry name" value="IG"/>
    <property type="match status" value="2"/>
</dbReference>
<dbReference type="SMART" id="SM00408">
    <property type="entry name" value="IGc2"/>
    <property type="match status" value="2"/>
</dbReference>
<evidence type="ECO:0000256" key="1">
    <source>
        <dbReference type="ARBA" id="ARBA00022729"/>
    </source>
</evidence>
<feature type="transmembrane region" description="Helical" evidence="3">
    <location>
        <begin position="419"/>
        <end position="444"/>
    </location>
</feature>
<dbReference type="RefSeq" id="XP_009017919.1">
    <property type="nucleotide sequence ID" value="XM_009019671.1"/>
</dbReference>
<reference evidence="5 7" key="2">
    <citation type="journal article" date="2013" name="Nature">
        <title>Insights into bilaterian evolution from three spiralian genomes.</title>
        <authorList>
            <person name="Simakov O."/>
            <person name="Marletaz F."/>
            <person name="Cho S.J."/>
            <person name="Edsinger-Gonzales E."/>
            <person name="Havlak P."/>
            <person name="Hellsten U."/>
            <person name="Kuo D.H."/>
            <person name="Larsson T."/>
            <person name="Lv J."/>
            <person name="Arendt D."/>
            <person name="Savage R."/>
            <person name="Osoegawa K."/>
            <person name="de Jong P."/>
            <person name="Grimwood J."/>
            <person name="Chapman J.A."/>
            <person name="Shapiro H."/>
            <person name="Aerts A."/>
            <person name="Otillar R.P."/>
            <person name="Terry A.Y."/>
            <person name="Boore J.L."/>
            <person name="Grigoriev I.V."/>
            <person name="Lindberg D.R."/>
            <person name="Seaver E.C."/>
            <person name="Weisblat D.A."/>
            <person name="Putnam N.H."/>
            <person name="Rokhsar D.S."/>
        </authorList>
    </citation>
    <scope>NUCLEOTIDE SEQUENCE</scope>
</reference>
<accession>T1F6A1</accession>
<dbReference type="PROSITE" id="PS50835">
    <property type="entry name" value="IG_LIKE"/>
    <property type="match status" value="3"/>
</dbReference>
<evidence type="ECO:0000259" key="4">
    <source>
        <dbReference type="PROSITE" id="PS50835"/>
    </source>
</evidence>
<dbReference type="OMA" id="LANCFIQ"/>
<dbReference type="InterPro" id="IPR013783">
    <property type="entry name" value="Ig-like_fold"/>
</dbReference>
<dbReference type="GO" id="GO:0098632">
    <property type="term" value="F:cell-cell adhesion mediator activity"/>
    <property type="evidence" value="ECO:0000318"/>
    <property type="project" value="GO_Central"/>
</dbReference>
<organism evidence="6 7">
    <name type="scientific">Helobdella robusta</name>
    <name type="common">Californian leech</name>
    <dbReference type="NCBI Taxonomy" id="6412"/>
    <lineage>
        <taxon>Eukaryota</taxon>
        <taxon>Metazoa</taxon>
        <taxon>Spiralia</taxon>
        <taxon>Lophotrochozoa</taxon>
        <taxon>Annelida</taxon>
        <taxon>Clitellata</taxon>
        <taxon>Hirudinea</taxon>
        <taxon>Rhynchobdellida</taxon>
        <taxon>Glossiphoniidae</taxon>
        <taxon>Helobdella</taxon>
    </lineage>
</organism>
<dbReference type="CTD" id="20204350"/>
<dbReference type="CDD" id="cd00096">
    <property type="entry name" value="Ig"/>
    <property type="match status" value="1"/>
</dbReference>
<evidence type="ECO:0000313" key="7">
    <source>
        <dbReference type="Proteomes" id="UP000015101"/>
    </source>
</evidence>
<dbReference type="InterPro" id="IPR050958">
    <property type="entry name" value="Cell_Adh-Cytoskel_Orgn"/>
</dbReference>
<feature type="domain" description="Ig-like" evidence="4">
    <location>
        <begin position="266"/>
        <end position="363"/>
    </location>
</feature>